<protein>
    <submittedName>
        <fullName evidence="1">Uncharacterized protein</fullName>
    </submittedName>
</protein>
<organism evidence="1">
    <name type="scientific">marine metagenome</name>
    <dbReference type="NCBI Taxonomy" id="408172"/>
    <lineage>
        <taxon>unclassified sequences</taxon>
        <taxon>metagenomes</taxon>
        <taxon>ecological metagenomes</taxon>
    </lineage>
</organism>
<feature type="non-terminal residue" evidence="1">
    <location>
        <position position="1"/>
    </location>
</feature>
<gene>
    <name evidence="1" type="ORF">METZ01_LOCUS335118</name>
</gene>
<evidence type="ECO:0000313" key="1">
    <source>
        <dbReference type="EMBL" id="SVC82264.1"/>
    </source>
</evidence>
<dbReference type="AlphaFoldDB" id="A0A382Q9K3"/>
<accession>A0A382Q9K3</accession>
<name>A0A382Q9K3_9ZZZZ</name>
<dbReference type="EMBL" id="UINC01112962">
    <property type="protein sequence ID" value="SVC82264.1"/>
    <property type="molecule type" value="Genomic_DNA"/>
</dbReference>
<sequence>TLEEVHEQLDQGIIELEDHFYHEEMDSWAELSDLDFSSLETEAQSMPAIPQPAGIPETEEESAASVIPEPLATHINDFVDELDHSLGSSMVSVVMYGGMVKSKSIKDTDPIKLMVVVREITTKILDQVSEPYMMSRRKDQLQLLTLSEEDLLSSTDVFPIKFLDMQQDYRVLKGEDLVKDLEINRDHLRLRCEQEMKNLMLSLRQAYLKNSTRPKALSGVMKKSYSAFLSAADVLAELSTGSVYRSSEEILQAADGIGINITPLRRIQELNKGKIFADPADQKKVYEELMATVRHSAAMADQL</sequence>
<reference evidence="1" key="1">
    <citation type="submission" date="2018-05" db="EMBL/GenBank/DDBJ databases">
        <authorList>
            <person name="Lanie J.A."/>
            <person name="Ng W.-L."/>
            <person name="Kazmierczak K.M."/>
            <person name="Andrzejewski T.M."/>
            <person name="Davidsen T.M."/>
            <person name="Wayne K.J."/>
            <person name="Tettelin H."/>
            <person name="Glass J.I."/>
            <person name="Rusch D."/>
            <person name="Podicherti R."/>
            <person name="Tsui H.-C.T."/>
            <person name="Winkler M.E."/>
        </authorList>
    </citation>
    <scope>NUCLEOTIDE SEQUENCE</scope>
</reference>
<proteinExistence type="predicted"/>